<dbReference type="Pfam" id="PF01541">
    <property type="entry name" value="GIY-YIG"/>
    <property type="match status" value="1"/>
</dbReference>
<organism evidence="3 4">
    <name type="scientific">Sphingorhabdus rigui</name>
    <dbReference type="NCBI Taxonomy" id="1282858"/>
    <lineage>
        <taxon>Bacteria</taxon>
        <taxon>Pseudomonadati</taxon>
        <taxon>Pseudomonadota</taxon>
        <taxon>Alphaproteobacteria</taxon>
        <taxon>Sphingomonadales</taxon>
        <taxon>Sphingomonadaceae</taxon>
        <taxon>Sphingorhabdus</taxon>
    </lineage>
</organism>
<dbReference type="PANTHER" id="PTHR34477:SF5">
    <property type="entry name" value="BSL5627 PROTEIN"/>
    <property type="match status" value="1"/>
</dbReference>
<dbReference type="Gene3D" id="3.40.1440.10">
    <property type="entry name" value="GIY-YIG endonuclease"/>
    <property type="match status" value="1"/>
</dbReference>
<dbReference type="Proteomes" id="UP000581447">
    <property type="component" value="Unassembled WGS sequence"/>
</dbReference>
<evidence type="ECO:0000259" key="2">
    <source>
        <dbReference type="PROSITE" id="PS50164"/>
    </source>
</evidence>
<dbReference type="PROSITE" id="PS50164">
    <property type="entry name" value="GIY_YIG"/>
    <property type="match status" value="1"/>
</dbReference>
<protein>
    <submittedName>
        <fullName evidence="3">Putative endonuclease</fullName>
    </submittedName>
</protein>
<dbReference type="PANTHER" id="PTHR34477">
    <property type="entry name" value="UPF0213 PROTEIN YHBQ"/>
    <property type="match status" value="1"/>
</dbReference>
<dbReference type="AlphaFoldDB" id="A0A840B287"/>
<keyword evidence="4" id="KW-1185">Reference proteome</keyword>
<dbReference type="InterPro" id="IPR035901">
    <property type="entry name" value="GIY-YIG_endonuc_sf"/>
</dbReference>
<comment type="caution">
    <text evidence="3">The sequence shown here is derived from an EMBL/GenBank/DDBJ whole genome shotgun (WGS) entry which is preliminary data.</text>
</comment>
<keyword evidence="3" id="KW-0255">Endonuclease</keyword>
<dbReference type="CDD" id="cd10448">
    <property type="entry name" value="GIY-YIG_unchar_3"/>
    <property type="match status" value="1"/>
</dbReference>
<dbReference type="SUPFAM" id="SSF82771">
    <property type="entry name" value="GIY-YIG endonuclease"/>
    <property type="match status" value="1"/>
</dbReference>
<dbReference type="InterPro" id="IPR050190">
    <property type="entry name" value="UPF0213_domain"/>
</dbReference>
<keyword evidence="3" id="KW-0540">Nuclease</keyword>
<evidence type="ECO:0000256" key="1">
    <source>
        <dbReference type="ARBA" id="ARBA00007435"/>
    </source>
</evidence>
<proteinExistence type="inferred from homology"/>
<gene>
    <name evidence="3" type="ORF">GGR91_002330</name>
</gene>
<dbReference type="EMBL" id="JACIEA010000004">
    <property type="protein sequence ID" value="MBB3944061.1"/>
    <property type="molecule type" value="Genomic_DNA"/>
</dbReference>
<accession>A0A840B287</accession>
<evidence type="ECO:0000313" key="3">
    <source>
        <dbReference type="EMBL" id="MBB3944061.1"/>
    </source>
</evidence>
<evidence type="ECO:0000313" key="4">
    <source>
        <dbReference type="Proteomes" id="UP000581447"/>
    </source>
</evidence>
<comment type="similarity">
    <text evidence="1">Belongs to the UPF0213 family.</text>
</comment>
<dbReference type="GO" id="GO:0004519">
    <property type="term" value="F:endonuclease activity"/>
    <property type="evidence" value="ECO:0007669"/>
    <property type="project" value="UniProtKB-KW"/>
</dbReference>
<reference evidence="3 4" key="1">
    <citation type="submission" date="2020-08" db="EMBL/GenBank/DDBJ databases">
        <title>Genomic Encyclopedia of Type Strains, Phase IV (KMG-IV): sequencing the most valuable type-strain genomes for metagenomic binning, comparative biology and taxonomic classification.</title>
        <authorList>
            <person name="Goeker M."/>
        </authorList>
    </citation>
    <scope>NUCLEOTIDE SEQUENCE [LARGE SCALE GENOMIC DNA]</scope>
    <source>
        <strain evidence="3 4">DSM 29050</strain>
    </source>
</reference>
<keyword evidence="3" id="KW-0378">Hydrolase</keyword>
<dbReference type="InterPro" id="IPR000305">
    <property type="entry name" value="GIY-YIG_endonuc"/>
</dbReference>
<feature type="domain" description="GIY-YIG" evidence="2">
    <location>
        <begin position="1"/>
        <end position="70"/>
    </location>
</feature>
<name>A0A840B287_9SPHN</name>
<sequence>MANKRNGTIYLGVTSNLQQRCFQHRNGLIDGFTKQYGCKLLVWYQRFENLHDARRREVQMKSWKRLWKLREIEQMNPHWADLYETLV</sequence>